<keyword evidence="3" id="KW-1185">Reference proteome</keyword>
<dbReference type="GO" id="GO:0032259">
    <property type="term" value="P:methylation"/>
    <property type="evidence" value="ECO:0007669"/>
    <property type="project" value="UniProtKB-KW"/>
</dbReference>
<dbReference type="PANTHER" id="PTHR43667">
    <property type="entry name" value="CYCLOPROPANE-FATTY-ACYL-PHOSPHOLIPID SYNTHASE"/>
    <property type="match status" value="1"/>
</dbReference>
<accession>A0A521DL13</accession>
<dbReference type="InterPro" id="IPR050723">
    <property type="entry name" value="CFA/CMAS"/>
</dbReference>
<evidence type="ECO:0000313" key="2">
    <source>
        <dbReference type="EMBL" id="SMO72285.1"/>
    </source>
</evidence>
<keyword evidence="2" id="KW-0489">Methyltransferase</keyword>
<gene>
    <name evidence="2" type="ORF">SAMN06265221_108128</name>
</gene>
<dbReference type="RefSeq" id="WP_142663258.1">
    <property type="nucleotide sequence ID" value="NZ_FXTK01000008.1"/>
</dbReference>
<sequence length="238" mass="25850">MTDPAPHPAFNRDMAESYDQKNSGLAPISDNLHFLVQMVLAGLPARARILCVGVGTGAEILSLARAFPEWRFTGVDPSAEMLEVCRGRLDRAGLLERCELIHGFAHDAPKGANFDAALAMLVAHFIGHEHRPGFYRDIHDRLKPGGSFVSAEICVDLDAPEFPAMLQNWEQVQSRMGATPEALQKLPDTLRHVLGVLSPAQTDDLLKAAGFALPVPFFQAFLIRGVFATRSAAAVSPD</sequence>
<evidence type="ECO:0000313" key="3">
    <source>
        <dbReference type="Proteomes" id="UP000319014"/>
    </source>
</evidence>
<dbReference type="EMBL" id="FXTK01000008">
    <property type="protein sequence ID" value="SMO72285.1"/>
    <property type="molecule type" value="Genomic_DNA"/>
</dbReference>
<dbReference type="CDD" id="cd02440">
    <property type="entry name" value="AdoMet_MTases"/>
    <property type="match status" value="1"/>
</dbReference>
<dbReference type="Proteomes" id="UP000319014">
    <property type="component" value="Unassembled WGS sequence"/>
</dbReference>
<dbReference type="AlphaFoldDB" id="A0A521DL13"/>
<dbReference type="Gene3D" id="3.40.50.150">
    <property type="entry name" value="Vaccinia Virus protein VP39"/>
    <property type="match status" value="1"/>
</dbReference>
<dbReference type="InterPro" id="IPR041698">
    <property type="entry name" value="Methyltransf_25"/>
</dbReference>
<keyword evidence="2" id="KW-0808">Transferase</keyword>
<dbReference type="PANTHER" id="PTHR43667:SF2">
    <property type="entry name" value="FATTY ACID C-METHYL TRANSFERASE"/>
    <property type="match status" value="1"/>
</dbReference>
<organism evidence="2 3">
    <name type="scientific">Paracoccus laeviglucosivorans</name>
    <dbReference type="NCBI Taxonomy" id="1197861"/>
    <lineage>
        <taxon>Bacteria</taxon>
        <taxon>Pseudomonadati</taxon>
        <taxon>Pseudomonadota</taxon>
        <taxon>Alphaproteobacteria</taxon>
        <taxon>Rhodobacterales</taxon>
        <taxon>Paracoccaceae</taxon>
        <taxon>Paracoccus</taxon>
    </lineage>
</organism>
<dbReference type="InterPro" id="IPR029063">
    <property type="entry name" value="SAM-dependent_MTases_sf"/>
</dbReference>
<feature type="domain" description="Methyltransferase" evidence="1">
    <location>
        <begin position="49"/>
        <end position="146"/>
    </location>
</feature>
<name>A0A521DL13_9RHOB</name>
<reference evidence="2 3" key="1">
    <citation type="submission" date="2017-05" db="EMBL/GenBank/DDBJ databases">
        <authorList>
            <person name="Varghese N."/>
            <person name="Submissions S."/>
        </authorList>
    </citation>
    <scope>NUCLEOTIDE SEQUENCE [LARGE SCALE GENOMIC DNA]</scope>
    <source>
        <strain evidence="2 3">DSM 100094</strain>
    </source>
</reference>
<dbReference type="OrthoDB" id="213472at2"/>
<proteinExistence type="predicted"/>
<dbReference type="Pfam" id="PF13649">
    <property type="entry name" value="Methyltransf_25"/>
    <property type="match status" value="1"/>
</dbReference>
<evidence type="ECO:0000259" key="1">
    <source>
        <dbReference type="Pfam" id="PF13649"/>
    </source>
</evidence>
<protein>
    <submittedName>
        <fullName evidence="2">tRNA (Cmo5U34)-methyltransferase</fullName>
    </submittedName>
</protein>
<dbReference type="GO" id="GO:0008168">
    <property type="term" value="F:methyltransferase activity"/>
    <property type="evidence" value="ECO:0007669"/>
    <property type="project" value="UniProtKB-KW"/>
</dbReference>
<dbReference type="SUPFAM" id="SSF53335">
    <property type="entry name" value="S-adenosyl-L-methionine-dependent methyltransferases"/>
    <property type="match status" value="1"/>
</dbReference>